<sequence>MDNINALTDIPLLVTTRGRLSVRDALLNAHIRKDPPNEKKDYEPLVEPAVEPTGEPVVLDKTVPGYVYGAQLRLMAAVTAVAVRLSKRTHRDPFRIEEQSILSEGLEPEAIDKAIELLEPGSFLFDDQQPFMQRPAEPMRNAKDNERKLGKGEQRLKKLLPSMISDQGEEFWSLLTQHDTLSPEDAALSLLVYHYYSPAGNNSYAGQKAEMGSPGFHFVGVGMTATELIWEGPSLLHTLFAMIPYSWVEGEGLPAWADRTGSRGGTDHPLWRATWSSNSAACYWENNELAGVRIGGVPPAWVPPEAGTTKESRKAYWVDRDQNDPFYLYMRNKANELKAQRMDVGRDATDLAVEWAALGKLAKAAQKNEHIVSSDDCHLIFIRHYIEGTASSPVIRSSRVDVADPHLWAFGLSDRAQDQVRRHAEFIQALHYCVIRPFRRARGAASVAPNGLPTVLDSLENYRDSASDIFWRAITRSYEDFLSQVTSAERRPEEVRAARNEAARVALKAFEEAISPYRSQDPALFAAVYSNVARHIRAVTKQFDVSTADEEK</sequence>
<dbReference type="AlphaFoldDB" id="A0AAW9HJ05"/>
<evidence type="ECO:0000313" key="3">
    <source>
        <dbReference type="Proteomes" id="UP001284901"/>
    </source>
</evidence>
<dbReference type="GeneID" id="92813781"/>
<evidence type="ECO:0000313" key="2">
    <source>
        <dbReference type="EMBL" id="MDY5146606.1"/>
    </source>
</evidence>
<dbReference type="EMBL" id="JAWNFV010000010">
    <property type="protein sequence ID" value="MDY5140800.1"/>
    <property type="molecule type" value="Genomic_DNA"/>
</dbReference>
<evidence type="ECO:0000313" key="1">
    <source>
        <dbReference type="EMBL" id="MDY5140800.1"/>
    </source>
</evidence>
<keyword evidence="3" id="KW-1185">Reference proteome</keyword>
<dbReference type="Proteomes" id="UP001284901">
    <property type="component" value="Unassembled WGS sequence"/>
</dbReference>
<dbReference type="Pfam" id="PF09481">
    <property type="entry name" value="CRISPR_Cse1"/>
    <property type="match status" value="1"/>
</dbReference>
<organism evidence="1 4">
    <name type="scientific">Actinotignum timonense</name>
    <dbReference type="NCBI Taxonomy" id="1870995"/>
    <lineage>
        <taxon>Bacteria</taxon>
        <taxon>Bacillati</taxon>
        <taxon>Actinomycetota</taxon>
        <taxon>Actinomycetes</taxon>
        <taxon>Actinomycetales</taxon>
        <taxon>Actinomycetaceae</taxon>
        <taxon>Actinotignum</taxon>
    </lineage>
</organism>
<comment type="caution">
    <text evidence="1">The sequence shown here is derived from an EMBL/GenBank/DDBJ whole genome shotgun (WGS) entry which is preliminary data.</text>
</comment>
<protein>
    <submittedName>
        <fullName evidence="1">Type I-E CRISPR-associated protein Cse1/CasA</fullName>
    </submittedName>
</protein>
<dbReference type="RefSeq" id="WP_087071091.1">
    <property type="nucleotide sequence ID" value="NZ_CAUPFC010000006.1"/>
</dbReference>
<gene>
    <name evidence="1" type="ORF">R6G74_05675</name>
    <name evidence="2" type="ORF">R6P33_06190</name>
</gene>
<dbReference type="EMBL" id="JAWNFY010000015">
    <property type="protein sequence ID" value="MDY5146606.1"/>
    <property type="molecule type" value="Genomic_DNA"/>
</dbReference>
<proteinExistence type="predicted"/>
<accession>A0AAW9HJ05</accession>
<evidence type="ECO:0000313" key="4">
    <source>
        <dbReference type="Proteomes" id="UP001288320"/>
    </source>
</evidence>
<reference evidence="1 3" key="1">
    <citation type="submission" date="2023-10" db="EMBL/GenBank/DDBJ databases">
        <title>Whole Genome based description of the genera Actinobaculum and Actinotignum reveals a complex phylogenetic relationship within the species included in the genus Actinotignum.</title>
        <authorList>
            <person name="Jensen C.S."/>
            <person name="Dargis R."/>
            <person name="Kemp M."/>
            <person name="Christensen J.J."/>
        </authorList>
    </citation>
    <scope>NUCLEOTIDE SEQUENCE</scope>
    <source>
        <strain evidence="2 3">SLA_B089</strain>
        <strain evidence="1">SLA_B245</strain>
    </source>
</reference>
<dbReference type="Proteomes" id="UP001288320">
    <property type="component" value="Unassembled WGS sequence"/>
</dbReference>
<dbReference type="InterPro" id="IPR013381">
    <property type="entry name" value="CRISPR-assoc_prot_Cse1"/>
</dbReference>
<name>A0AAW9HJ05_9ACTO</name>